<accession>A0A8S1AAE4</accession>
<dbReference type="AlphaFoldDB" id="A0A8S1AAE4"/>
<feature type="compositionally biased region" description="Polar residues" evidence="1">
    <location>
        <begin position="91"/>
        <end position="106"/>
    </location>
</feature>
<evidence type="ECO:0000313" key="2">
    <source>
        <dbReference type="EMBL" id="CAB3242348.1"/>
    </source>
</evidence>
<evidence type="ECO:0000256" key="1">
    <source>
        <dbReference type="SAM" id="MobiDB-lite"/>
    </source>
</evidence>
<dbReference type="Proteomes" id="UP000494256">
    <property type="component" value="Unassembled WGS sequence"/>
</dbReference>
<name>A0A8S1AAE4_ARCPL</name>
<organism evidence="2 3">
    <name type="scientific">Arctia plantaginis</name>
    <name type="common">Wood tiger moth</name>
    <name type="synonym">Phalaena plantaginis</name>
    <dbReference type="NCBI Taxonomy" id="874455"/>
    <lineage>
        <taxon>Eukaryota</taxon>
        <taxon>Metazoa</taxon>
        <taxon>Ecdysozoa</taxon>
        <taxon>Arthropoda</taxon>
        <taxon>Hexapoda</taxon>
        <taxon>Insecta</taxon>
        <taxon>Pterygota</taxon>
        <taxon>Neoptera</taxon>
        <taxon>Endopterygota</taxon>
        <taxon>Lepidoptera</taxon>
        <taxon>Glossata</taxon>
        <taxon>Ditrysia</taxon>
        <taxon>Noctuoidea</taxon>
        <taxon>Erebidae</taxon>
        <taxon>Arctiinae</taxon>
        <taxon>Arctia</taxon>
    </lineage>
</organism>
<proteinExistence type="predicted"/>
<dbReference type="OrthoDB" id="382863at2759"/>
<sequence length="235" mass="26657">MTMNSTNRLRSLFNVSHWNHEDDSWNYNRTHFRDFSSLFNVHFKEPAFKVPTIDVSTLNHKLTPVSTWWISPCTVVVWCCLMMVCGKRDSSNTSPANPQKNNSDNGSFKLLDNSECSPQSDSHSDLPKPYFECVSNNDEVINKNSDDNSEELPPPYSTCLETLNNTDEIPKVHKGQSVEELQSRTDAEVHLNNTADALRSTIVQNSSDDVTLRVVETTIDIDIDDRLASNQTKMN</sequence>
<dbReference type="EMBL" id="CADEBD010000312">
    <property type="protein sequence ID" value="CAB3242348.1"/>
    <property type="molecule type" value="Genomic_DNA"/>
</dbReference>
<reference evidence="2 3" key="1">
    <citation type="submission" date="2020-04" db="EMBL/GenBank/DDBJ databases">
        <authorList>
            <person name="Wallbank WR R."/>
            <person name="Pardo Diaz C."/>
            <person name="Kozak K."/>
            <person name="Martin S."/>
            <person name="Jiggins C."/>
            <person name="Moest M."/>
            <person name="Warren A I."/>
            <person name="Byers J.R.P. K."/>
            <person name="Montejo-Kovacevich G."/>
            <person name="Yen C E."/>
        </authorList>
    </citation>
    <scope>NUCLEOTIDE SEQUENCE [LARGE SCALE GENOMIC DNA]</scope>
</reference>
<feature type="region of interest" description="Disordered" evidence="1">
    <location>
        <begin position="91"/>
        <end position="128"/>
    </location>
</feature>
<protein>
    <submittedName>
        <fullName evidence="2">Uncharacterized protein</fullName>
    </submittedName>
</protein>
<evidence type="ECO:0000313" key="3">
    <source>
        <dbReference type="Proteomes" id="UP000494256"/>
    </source>
</evidence>
<gene>
    <name evidence="2" type="ORF">APLA_LOCUS9934</name>
</gene>
<comment type="caution">
    <text evidence="2">The sequence shown here is derived from an EMBL/GenBank/DDBJ whole genome shotgun (WGS) entry which is preliminary data.</text>
</comment>